<dbReference type="RefSeq" id="XP_055863170.1">
    <property type="nucleotide sequence ID" value="XM_056007195.1"/>
</dbReference>
<keyword evidence="1" id="KW-0808">Transferase</keyword>
<keyword evidence="9" id="KW-1185">Reference proteome</keyword>
<evidence type="ECO:0000256" key="6">
    <source>
        <dbReference type="ARBA" id="ARBA00048679"/>
    </source>
</evidence>
<feature type="domain" description="Protein kinase" evidence="8">
    <location>
        <begin position="276"/>
        <end position="554"/>
    </location>
</feature>
<dbReference type="RefSeq" id="XP_055863161.1">
    <property type="nucleotide sequence ID" value="XM_056007186.1"/>
</dbReference>
<evidence type="ECO:0000256" key="7">
    <source>
        <dbReference type="PROSITE-ProRule" id="PRU10141"/>
    </source>
</evidence>
<gene>
    <name evidence="10 11 12" type="primary">LOC106079462</name>
</gene>
<name>A0A9W2YKH5_BIOGL</name>
<comment type="catalytic activity">
    <reaction evidence="6">
        <text>L-seryl-[protein] + ATP = O-phospho-L-seryl-[protein] + ADP + H(+)</text>
        <dbReference type="Rhea" id="RHEA:17989"/>
        <dbReference type="Rhea" id="RHEA-COMP:9863"/>
        <dbReference type="Rhea" id="RHEA-COMP:11604"/>
        <dbReference type="ChEBI" id="CHEBI:15378"/>
        <dbReference type="ChEBI" id="CHEBI:29999"/>
        <dbReference type="ChEBI" id="CHEBI:30616"/>
        <dbReference type="ChEBI" id="CHEBI:83421"/>
        <dbReference type="ChEBI" id="CHEBI:456216"/>
        <dbReference type="EC" id="2.7.11.1"/>
    </reaction>
</comment>
<reference evidence="10 11" key="1">
    <citation type="submission" date="2025-04" db="UniProtKB">
        <authorList>
            <consortium name="RefSeq"/>
        </authorList>
    </citation>
    <scope>IDENTIFICATION</scope>
</reference>
<keyword evidence="4 7" id="KW-0067">ATP-binding</keyword>
<feature type="binding site" evidence="7">
    <location>
        <position position="305"/>
    </location>
    <ligand>
        <name>ATP</name>
        <dbReference type="ChEBI" id="CHEBI:30616"/>
    </ligand>
</feature>
<dbReference type="PANTHER" id="PTHR44329:SF298">
    <property type="entry name" value="MIXED LINEAGE KINASE DOMAIN-LIKE PROTEIN"/>
    <property type="match status" value="1"/>
</dbReference>
<dbReference type="PROSITE" id="PS00107">
    <property type="entry name" value="PROTEIN_KINASE_ATP"/>
    <property type="match status" value="1"/>
</dbReference>
<organism evidence="9 11">
    <name type="scientific">Biomphalaria glabrata</name>
    <name type="common">Bloodfluke planorb</name>
    <name type="synonym">Freshwater snail</name>
    <dbReference type="NCBI Taxonomy" id="6526"/>
    <lineage>
        <taxon>Eukaryota</taxon>
        <taxon>Metazoa</taxon>
        <taxon>Spiralia</taxon>
        <taxon>Lophotrochozoa</taxon>
        <taxon>Mollusca</taxon>
        <taxon>Gastropoda</taxon>
        <taxon>Heterobranchia</taxon>
        <taxon>Euthyneura</taxon>
        <taxon>Panpulmonata</taxon>
        <taxon>Hygrophila</taxon>
        <taxon>Lymnaeoidea</taxon>
        <taxon>Planorbidae</taxon>
        <taxon>Biomphalaria</taxon>
    </lineage>
</organism>
<dbReference type="SMART" id="SM00220">
    <property type="entry name" value="S_TKc"/>
    <property type="match status" value="1"/>
</dbReference>
<evidence type="ECO:0000313" key="9">
    <source>
        <dbReference type="Proteomes" id="UP001165740"/>
    </source>
</evidence>
<dbReference type="OrthoDB" id="4062651at2759"/>
<evidence type="ECO:0000256" key="4">
    <source>
        <dbReference type="ARBA" id="ARBA00022840"/>
    </source>
</evidence>
<comment type="catalytic activity">
    <reaction evidence="5">
        <text>L-threonyl-[protein] + ATP = O-phospho-L-threonyl-[protein] + ADP + H(+)</text>
        <dbReference type="Rhea" id="RHEA:46608"/>
        <dbReference type="Rhea" id="RHEA-COMP:11060"/>
        <dbReference type="Rhea" id="RHEA-COMP:11605"/>
        <dbReference type="ChEBI" id="CHEBI:15378"/>
        <dbReference type="ChEBI" id="CHEBI:30013"/>
        <dbReference type="ChEBI" id="CHEBI:30616"/>
        <dbReference type="ChEBI" id="CHEBI:61977"/>
        <dbReference type="ChEBI" id="CHEBI:456216"/>
        <dbReference type="EC" id="2.7.11.1"/>
    </reaction>
</comment>
<dbReference type="FunFam" id="3.30.200.20:FF:000034">
    <property type="entry name" value="Kinase suppressor of Ras 1"/>
    <property type="match status" value="1"/>
</dbReference>
<keyword evidence="3" id="KW-0418">Kinase</keyword>
<dbReference type="RefSeq" id="XP_055863151.1">
    <property type="nucleotide sequence ID" value="XM_056007176.1"/>
</dbReference>
<evidence type="ECO:0000313" key="11">
    <source>
        <dbReference type="RefSeq" id="XP_055863161.1"/>
    </source>
</evidence>
<dbReference type="Gene3D" id="3.30.200.20">
    <property type="entry name" value="Phosphorylase Kinase, domain 1"/>
    <property type="match status" value="1"/>
</dbReference>
<evidence type="ECO:0000256" key="5">
    <source>
        <dbReference type="ARBA" id="ARBA00047899"/>
    </source>
</evidence>
<dbReference type="PROSITE" id="PS00108">
    <property type="entry name" value="PROTEIN_KINASE_ST"/>
    <property type="match status" value="1"/>
</dbReference>
<dbReference type="Gene3D" id="1.10.510.10">
    <property type="entry name" value="Transferase(Phosphotransferase) domain 1"/>
    <property type="match status" value="1"/>
</dbReference>
<dbReference type="InterPro" id="IPR017441">
    <property type="entry name" value="Protein_kinase_ATP_BS"/>
</dbReference>
<dbReference type="GeneID" id="106079462"/>
<dbReference type="InterPro" id="IPR011009">
    <property type="entry name" value="Kinase-like_dom_sf"/>
</dbReference>
<accession>A0A9W2YKH5</accession>
<evidence type="ECO:0000313" key="10">
    <source>
        <dbReference type="RefSeq" id="XP_055863151.1"/>
    </source>
</evidence>
<evidence type="ECO:0000259" key="8">
    <source>
        <dbReference type="PROSITE" id="PS50011"/>
    </source>
</evidence>
<dbReference type="InterPro" id="IPR051681">
    <property type="entry name" value="Ser/Thr_Kinases-Pseudokinases"/>
</dbReference>
<evidence type="ECO:0000256" key="1">
    <source>
        <dbReference type="ARBA" id="ARBA00022679"/>
    </source>
</evidence>
<dbReference type="InterPro" id="IPR008271">
    <property type="entry name" value="Ser/Thr_kinase_AS"/>
</dbReference>
<dbReference type="PANTHER" id="PTHR44329">
    <property type="entry name" value="SERINE/THREONINE-PROTEIN KINASE TNNI3K-RELATED"/>
    <property type="match status" value="1"/>
</dbReference>
<keyword evidence="2 7" id="KW-0547">Nucleotide-binding</keyword>
<dbReference type="SUPFAM" id="SSF56112">
    <property type="entry name" value="Protein kinase-like (PK-like)"/>
    <property type="match status" value="1"/>
</dbReference>
<dbReference type="GO" id="GO:0004674">
    <property type="term" value="F:protein serine/threonine kinase activity"/>
    <property type="evidence" value="ECO:0007669"/>
    <property type="project" value="UniProtKB-EC"/>
</dbReference>
<evidence type="ECO:0000256" key="3">
    <source>
        <dbReference type="ARBA" id="ARBA00022777"/>
    </source>
</evidence>
<sequence length="556" mass="63067">MSKRYVDNPMNRRLGRVGMVHGTAVHSNSHSSKTYVDNSLNRSLARVGLPHGSAVHSVSRDSSNSKTYVDNSLNQSLGRDGLPHGTAVQSSCDGKLAVHFDKLCLSETRVYKDNDLNRRLGRVGKPLGSMPQCSPTNKNKVYVDNYYNRKHNRVGKPLGSVPISRQERVYKDSPINRKLGRVGLKWENNQAQGKSHAELLQKLWELHEDDDIPDEFVEKYQDEADKDFIQTFHEMRNRENHIRKRLEEAPAWDAHHHTSKQVIDKYRGKIIKYDQLKLVDKIGHGGFGDVFAAEWIDDELVAVKKLRNQQVSKKRLQLFEDEIIIFCKLDHPNIVKFLGACVEAPNLAIVMEYMDMSLHEALHIKSVEFLDVEKTSIMRDIARGLAYLHDMKLAHCDLKSVNVLLNNLPGQDTTMSEEPVLAKITDFGLSLMKSDSETSGSNAATCNVGTPRYSAPEVLRGEMLNIDQLMKADIYSLGLVILELLLETIAFEDLSLLQLRKQVGENGLKPEIPDSFLKEELEETLCKCWCTDPNDRPNARDVSNFTEKCKQLYVES</sequence>
<dbReference type="AlphaFoldDB" id="A0A9W2YKH5"/>
<evidence type="ECO:0000313" key="12">
    <source>
        <dbReference type="RefSeq" id="XP_055863170.1"/>
    </source>
</evidence>
<dbReference type="OMA" id="HTERDYM"/>
<dbReference type="GO" id="GO:0005524">
    <property type="term" value="F:ATP binding"/>
    <property type="evidence" value="ECO:0007669"/>
    <property type="project" value="UniProtKB-UniRule"/>
</dbReference>
<proteinExistence type="predicted"/>
<dbReference type="PROSITE" id="PS50011">
    <property type="entry name" value="PROTEIN_KINASE_DOM"/>
    <property type="match status" value="1"/>
</dbReference>
<dbReference type="Pfam" id="PF00069">
    <property type="entry name" value="Pkinase"/>
    <property type="match status" value="1"/>
</dbReference>
<protein>
    <submittedName>
        <fullName evidence="10 11">Uncharacterized protein LOC106079462 isoform X1</fullName>
    </submittedName>
</protein>
<dbReference type="Proteomes" id="UP001165740">
    <property type="component" value="Chromosome 1"/>
</dbReference>
<evidence type="ECO:0000256" key="2">
    <source>
        <dbReference type="ARBA" id="ARBA00022741"/>
    </source>
</evidence>
<dbReference type="InterPro" id="IPR000719">
    <property type="entry name" value="Prot_kinase_dom"/>
</dbReference>